<evidence type="ECO:0000256" key="5">
    <source>
        <dbReference type="PROSITE-ProRule" id="PRU00339"/>
    </source>
</evidence>
<comment type="subcellular location">
    <subcellularLocation>
        <location evidence="1">Membrane</location>
        <topology evidence="1">Multi-pass membrane protein</topology>
    </subcellularLocation>
</comment>
<sequence>MKSQTLATIIKALIIISLFAPLVVSSDFIFPFVFPKTAAFQIVVEIAFFLWLILIISRPEYRPKRSRIFWAISLFLFIVILASIFGVNFGLSFWSAYERMTGIVTLLHYFAYFLILASVFKTKKDWLLIFDFFIAVSLLLSFFALGQKLNIQSFLLAGQGRVSSTFGNPAYFAAYLLFVLFFIVFMFFQKQSKNWKIYYGVAFLFSILMLYWTETRGAVVGLAVSVILFFLALAFWPKGQEEKEFMAKFRRKIKKIALISLILSVVFGASVYMLRNTDFIRSSVTLSRMTTISLSGMDVQTRLLAWKMSLKGLAARPILGWGWENYATVFNRYYDPNLFPTENWFDRAHNIVFDTLITTGILGFLSYLAIFGAVFATLWRAFRRKRIDFLNMALFGVLMVGYFAENFFVFDMLYSYLPFFTVLAFVSWVGKTEEDSVKQSSPGVTSATPNIFAYIFALAIFIFVVYFINIKPATASYYCIDTLRKQNLGSTVILDGLEKSLSYGTFGRFEVRLQLFETVKNTILGYESSSEKESAKKFIDFALAQGDENAKERPFDTRYLLSVGQLNLLASEYDSTRFARAAEILEIAQKQSPDRQITIYALAEVRLRQGKTEEAINLLKKAVELNPRASESIWNLTLVYFASGDLENGQKALSQFKQESSLTDDQNKKIAEVFANHNNFQSSIEYMLKAIELAPTNADYYAALADLYSRSGDKIKAKEAALKAAELNPEMKAAADEFIKSLGI</sequence>
<dbReference type="PANTHER" id="PTHR37422:SF13">
    <property type="entry name" value="LIPOPOLYSACCHARIDE BIOSYNTHESIS PROTEIN PA4999-RELATED"/>
    <property type="match status" value="1"/>
</dbReference>
<feature type="transmembrane region" description="Helical" evidence="6">
    <location>
        <begin position="38"/>
        <end position="56"/>
    </location>
</feature>
<feature type="transmembrane region" description="Helical" evidence="6">
    <location>
        <begin position="12"/>
        <end position="32"/>
    </location>
</feature>
<dbReference type="InterPro" id="IPR011990">
    <property type="entry name" value="TPR-like_helical_dom_sf"/>
</dbReference>
<name>A0A1G2F930_9BACT</name>
<feature type="transmembrane region" description="Helical" evidence="6">
    <location>
        <begin position="256"/>
        <end position="274"/>
    </location>
</feature>
<feature type="transmembrane region" description="Helical" evidence="6">
    <location>
        <begin position="361"/>
        <end position="382"/>
    </location>
</feature>
<evidence type="ECO:0000313" key="8">
    <source>
        <dbReference type="EMBL" id="OGZ34118.1"/>
    </source>
</evidence>
<evidence type="ECO:0000313" key="9">
    <source>
        <dbReference type="Proteomes" id="UP000179099"/>
    </source>
</evidence>
<keyword evidence="5" id="KW-0802">TPR repeat</keyword>
<feature type="transmembrane region" description="Helical" evidence="6">
    <location>
        <begin position="127"/>
        <end position="146"/>
    </location>
</feature>
<proteinExistence type="predicted"/>
<dbReference type="Gene3D" id="1.25.40.10">
    <property type="entry name" value="Tetratricopeptide repeat domain"/>
    <property type="match status" value="2"/>
</dbReference>
<feature type="repeat" description="TPR" evidence="5">
    <location>
        <begin position="698"/>
        <end position="731"/>
    </location>
</feature>
<feature type="repeat" description="TPR" evidence="5">
    <location>
        <begin position="596"/>
        <end position="629"/>
    </location>
</feature>
<dbReference type="InterPro" id="IPR019734">
    <property type="entry name" value="TPR_rpt"/>
</dbReference>
<keyword evidence="3 6" id="KW-1133">Transmembrane helix</keyword>
<dbReference type="InterPro" id="IPR051533">
    <property type="entry name" value="WaaL-like"/>
</dbReference>
<reference evidence="8 9" key="1">
    <citation type="journal article" date="2016" name="Nat. Commun.">
        <title>Thousands of microbial genomes shed light on interconnected biogeochemical processes in an aquifer system.</title>
        <authorList>
            <person name="Anantharaman K."/>
            <person name="Brown C.T."/>
            <person name="Hug L.A."/>
            <person name="Sharon I."/>
            <person name="Castelle C.J."/>
            <person name="Probst A.J."/>
            <person name="Thomas B.C."/>
            <person name="Singh A."/>
            <person name="Wilkins M.J."/>
            <person name="Karaoz U."/>
            <person name="Brodie E.L."/>
            <person name="Williams K.H."/>
            <person name="Hubbard S.S."/>
            <person name="Banfield J.F."/>
        </authorList>
    </citation>
    <scope>NUCLEOTIDE SEQUENCE [LARGE SCALE GENOMIC DNA]</scope>
</reference>
<feature type="transmembrane region" description="Helical" evidence="6">
    <location>
        <begin position="68"/>
        <end position="94"/>
    </location>
</feature>
<organism evidence="8 9">
    <name type="scientific">Candidatus Portnoybacteria bacterium RBG_19FT_COMBO_36_7</name>
    <dbReference type="NCBI Taxonomy" id="1801992"/>
    <lineage>
        <taxon>Bacteria</taxon>
        <taxon>Candidatus Portnoyibacteriota</taxon>
    </lineage>
</organism>
<evidence type="ECO:0000256" key="6">
    <source>
        <dbReference type="SAM" id="Phobius"/>
    </source>
</evidence>
<dbReference type="SMART" id="SM00028">
    <property type="entry name" value="TPR"/>
    <property type="match status" value="3"/>
</dbReference>
<feature type="transmembrane region" description="Helical" evidence="6">
    <location>
        <begin position="166"/>
        <end position="188"/>
    </location>
</feature>
<dbReference type="Proteomes" id="UP000179099">
    <property type="component" value="Unassembled WGS sequence"/>
</dbReference>
<dbReference type="AlphaFoldDB" id="A0A1G2F930"/>
<dbReference type="STRING" id="1801992.A2Y98_02175"/>
<feature type="transmembrane region" description="Helical" evidence="6">
    <location>
        <begin position="451"/>
        <end position="468"/>
    </location>
</feature>
<feature type="transmembrane region" description="Helical" evidence="6">
    <location>
        <begin position="413"/>
        <end position="430"/>
    </location>
</feature>
<keyword evidence="2 6" id="KW-0812">Transmembrane</keyword>
<evidence type="ECO:0000256" key="2">
    <source>
        <dbReference type="ARBA" id="ARBA00022692"/>
    </source>
</evidence>
<comment type="caution">
    <text evidence="8">The sequence shown here is derived from an EMBL/GenBank/DDBJ whole genome shotgun (WGS) entry which is preliminary data.</text>
</comment>
<gene>
    <name evidence="8" type="ORF">A2Y98_02175</name>
</gene>
<dbReference type="PANTHER" id="PTHR37422">
    <property type="entry name" value="TEICHURONIC ACID BIOSYNTHESIS PROTEIN TUAE"/>
    <property type="match status" value="1"/>
</dbReference>
<accession>A0A1G2F930</accession>
<feature type="transmembrane region" description="Helical" evidence="6">
    <location>
        <begin position="218"/>
        <end position="236"/>
    </location>
</feature>
<protein>
    <recommendedName>
        <fullName evidence="7">O-antigen ligase-related domain-containing protein</fullName>
    </recommendedName>
</protein>
<feature type="transmembrane region" description="Helical" evidence="6">
    <location>
        <begin position="195"/>
        <end position="212"/>
    </location>
</feature>
<feature type="transmembrane region" description="Helical" evidence="6">
    <location>
        <begin position="389"/>
        <end position="407"/>
    </location>
</feature>
<keyword evidence="4 6" id="KW-0472">Membrane</keyword>
<feature type="domain" description="O-antigen ligase-related" evidence="7">
    <location>
        <begin position="202"/>
        <end position="368"/>
    </location>
</feature>
<evidence type="ECO:0000259" key="7">
    <source>
        <dbReference type="Pfam" id="PF04932"/>
    </source>
</evidence>
<dbReference type="Pfam" id="PF13431">
    <property type="entry name" value="TPR_17"/>
    <property type="match status" value="1"/>
</dbReference>
<evidence type="ECO:0000256" key="4">
    <source>
        <dbReference type="ARBA" id="ARBA00023136"/>
    </source>
</evidence>
<dbReference type="EMBL" id="MHMW01000018">
    <property type="protein sequence ID" value="OGZ34118.1"/>
    <property type="molecule type" value="Genomic_DNA"/>
</dbReference>
<dbReference type="InterPro" id="IPR007016">
    <property type="entry name" value="O-antigen_ligase-rel_domated"/>
</dbReference>
<dbReference type="SUPFAM" id="SSF48452">
    <property type="entry name" value="TPR-like"/>
    <property type="match status" value="1"/>
</dbReference>
<dbReference type="PROSITE" id="PS50005">
    <property type="entry name" value="TPR"/>
    <property type="match status" value="2"/>
</dbReference>
<dbReference type="Pfam" id="PF04932">
    <property type="entry name" value="Wzy_C"/>
    <property type="match status" value="1"/>
</dbReference>
<dbReference type="GO" id="GO:0016020">
    <property type="term" value="C:membrane"/>
    <property type="evidence" value="ECO:0007669"/>
    <property type="project" value="UniProtKB-SubCell"/>
</dbReference>
<dbReference type="Pfam" id="PF14559">
    <property type="entry name" value="TPR_19"/>
    <property type="match status" value="1"/>
</dbReference>
<feature type="transmembrane region" description="Helical" evidence="6">
    <location>
        <begin position="100"/>
        <end position="120"/>
    </location>
</feature>
<evidence type="ECO:0000256" key="3">
    <source>
        <dbReference type="ARBA" id="ARBA00022989"/>
    </source>
</evidence>
<evidence type="ECO:0000256" key="1">
    <source>
        <dbReference type="ARBA" id="ARBA00004141"/>
    </source>
</evidence>